<feature type="binding site" evidence="13">
    <location>
        <position position="90"/>
    </location>
    <ligand>
        <name>[4Fe-4S] cluster</name>
        <dbReference type="ChEBI" id="CHEBI:49883"/>
        <label>1</label>
    </ligand>
</feature>
<dbReference type="SFLD" id="SFLDS00029">
    <property type="entry name" value="Radical_SAM"/>
    <property type="match status" value="1"/>
</dbReference>
<dbReference type="EC" id="2.8.4.3" evidence="9 13"/>
<evidence type="ECO:0000256" key="10">
    <source>
        <dbReference type="ARBA" id="ARBA00068570"/>
    </source>
</evidence>
<feature type="binding site" evidence="13">
    <location>
        <position position="164"/>
    </location>
    <ligand>
        <name>[4Fe-4S] cluster</name>
        <dbReference type="ChEBI" id="CHEBI:49883"/>
        <label>2</label>
        <note>4Fe-4S-S-AdoMet</note>
    </ligand>
</feature>
<keyword evidence="5 13" id="KW-0949">S-adenosyl-L-methionine</keyword>
<evidence type="ECO:0000256" key="9">
    <source>
        <dbReference type="ARBA" id="ARBA00033765"/>
    </source>
</evidence>
<evidence type="ECO:0000256" key="4">
    <source>
        <dbReference type="ARBA" id="ARBA00022679"/>
    </source>
</evidence>
<evidence type="ECO:0000256" key="11">
    <source>
        <dbReference type="ARBA" id="ARBA00080698"/>
    </source>
</evidence>
<dbReference type="SMART" id="SM00729">
    <property type="entry name" value="Elp3"/>
    <property type="match status" value="1"/>
</dbReference>
<keyword evidence="2 13" id="KW-0004">4Fe-4S</keyword>
<dbReference type="PANTHER" id="PTHR43020">
    <property type="entry name" value="CDK5 REGULATORY SUBUNIT-ASSOCIATED PROTEIN 1"/>
    <property type="match status" value="1"/>
</dbReference>
<keyword evidence="8 13" id="KW-0411">Iron-sulfur</keyword>
<evidence type="ECO:0000256" key="5">
    <source>
        <dbReference type="ARBA" id="ARBA00022691"/>
    </source>
</evidence>
<comment type="catalytic activity">
    <reaction evidence="13">
        <text>N(6)-dimethylallyladenosine(37) in tRNA + (sulfur carrier)-SH + AH2 + 2 S-adenosyl-L-methionine = 2-methylsulfanyl-N(6)-dimethylallyladenosine(37) in tRNA + (sulfur carrier)-H + 5'-deoxyadenosine + L-methionine + A + S-adenosyl-L-homocysteine + 2 H(+)</text>
        <dbReference type="Rhea" id="RHEA:37067"/>
        <dbReference type="Rhea" id="RHEA-COMP:10375"/>
        <dbReference type="Rhea" id="RHEA-COMP:10376"/>
        <dbReference type="Rhea" id="RHEA-COMP:14737"/>
        <dbReference type="Rhea" id="RHEA-COMP:14739"/>
        <dbReference type="ChEBI" id="CHEBI:13193"/>
        <dbReference type="ChEBI" id="CHEBI:15378"/>
        <dbReference type="ChEBI" id="CHEBI:17319"/>
        <dbReference type="ChEBI" id="CHEBI:17499"/>
        <dbReference type="ChEBI" id="CHEBI:29917"/>
        <dbReference type="ChEBI" id="CHEBI:57844"/>
        <dbReference type="ChEBI" id="CHEBI:57856"/>
        <dbReference type="ChEBI" id="CHEBI:59789"/>
        <dbReference type="ChEBI" id="CHEBI:64428"/>
        <dbReference type="ChEBI" id="CHEBI:74415"/>
        <dbReference type="ChEBI" id="CHEBI:74417"/>
        <dbReference type="EC" id="2.8.4.3"/>
    </reaction>
</comment>
<gene>
    <name evidence="13 14" type="primary">miaB</name>
    <name evidence="14" type="ORF">G4V39_01955</name>
</gene>
<organism evidence="14 15">
    <name type="scientific">Thermosulfuriphilus ammonigenes</name>
    <dbReference type="NCBI Taxonomy" id="1936021"/>
    <lineage>
        <taxon>Bacteria</taxon>
        <taxon>Pseudomonadati</taxon>
        <taxon>Thermodesulfobacteriota</taxon>
        <taxon>Thermodesulfobacteria</taxon>
        <taxon>Thermodesulfobacteriales</taxon>
        <taxon>Thermodesulfobacteriaceae</taxon>
        <taxon>Thermosulfuriphilus</taxon>
    </lineage>
</organism>
<evidence type="ECO:0000313" key="15">
    <source>
        <dbReference type="Proteomes" id="UP000502179"/>
    </source>
</evidence>
<name>A0A6G7PYQ6_9BACT</name>
<comment type="subunit">
    <text evidence="13">Monomer.</text>
</comment>
<dbReference type="PROSITE" id="PS51918">
    <property type="entry name" value="RADICAL_SAM"/>
    <property type="match status" value="1"/>
</dbReference>
<dbReference type="Gene3D" id="3.40.50.12160">
    <property type="entry name" value="Methylthiotransferase, N-terminal domain"/>
    <property type="match status" value="1"/>
</dbReference>
<dbReference type="FunFam" id="3.40.50.12160:FF:000003">
    <property type="entry name" value="CDK5 regulatory subunit-associated protein 1"/>
    <property type="match status" value="1"/>
</dbReference>
<evidence type="ECO:0000313" key="14">
    <source>
        <dbReference type="EMBL" id="QIJ72824.1"/>
    </source>
</evidence>
<dbReference type="InterPro" id="IPR023404">
    <property type="entry name" value="rSAM_horseshoe"/>
</dbReference>
<dbReference type="NCBIfam" id="TIGR00089">
    <property type="entry name" value="MiaB/RimO family radical SAM methylthiotransferase"/>
    <property type="match status" value="1"/>
</dbReference>
<evidence type="ECO:0000256" key="6">
    <source>
        <dbReference type="ARBA" id="ARBA00022723"/>
    </source>
</evidence>
<dbReference type="GO" id="GO:0005829">
    <property type="term" value="C:cytosol"/>
    <property type="evidence" value="ECO:0007669"/>
    <property type="project" value="TreeGrafter"/>
</dbReference>
<keyword evidence="15" id="KW-1185">Reference proteome</keyword>
<dbReference type="Gene3D" id="3.80.30.20">
    <property type="entry name" value="tm_1862 like domain"/>
    <property type="match status" value="1"/>
</dbReference>
<dbReference type="InterPro" id="IPR013848">
    <property type="entry name" value="Methylthiotransferase_N"/>
</dbReference>
<feature type="binding site" evidence="13">
    <location>
        <position position="168"/>
    </location>
    <ligand>
        <name>[4Fe-4S] cluster</name>
        <dbReference type="ChEBI" id="CHEBI:49883"/>
        <label>2</label>
        <note>4Fe-4S-S-AdoMet</note>
    </ligand>
</feature>
<keyword evidence="7 13" id="KW-0408">Iron</keyword>
<dbReference type="InterPro" id="IPR058240">
    <property type="entry name" value="rSAM_sf"/>
</dbReference>
<dbReference type="SFLD" id="SFLDG01061">
    <property type="entry name" value="methylthiotransferase"/>
    <property type="match status" value="1"/>
</dbReference>
<dbReference type="InterPro" id="IPR038135">
    <property type="entry name" value="Methylthiotransferase_N_sf"/>
</dbReference>
<dbReference type="EMBL" id="CP048877">
    <property type="protein sequence ID" value="QIJ72824.1"/>
    <property type="molecule type" value="Genomic_DNA"/>
</dbReference>
<dbReference type="Proteomes" id="UP000502179">
    <property type="component" value="Chromosome"/>
</dbReference>
<feature type="binding site" evidence="13">
    <location>
        <position position="56"/>
    </location>
    <ligand>
        <name>[4Fe-4S] cluster</name>
        <dbReference type="ChEBI" id="CHEBI:49883"/>
        <label>1</label>
    </ligand>
</feature>
<dbReference type="GO" id="GO:0035597">
    <property type="term" value="F:tRNA-2-methylthio-N(6)-dimethylallyladenosine(37) synthase activity"/>
    <property type="evidence" value="ECO:0007669"/>
    <property type="project" value="UniProtKB-EC"/>
</dbReference>
<dbReference type="PROSITE" id="PS51449">
    <property type="entry name" value="MTTASE_N"/>
    <property type="match status" value="1"/>
</dbReference>
<dbReference type="KEGG" id="tav:G4V39_01955"/>
<dbReference type="InterPro" id="IPR006638">
    <property type="entry name" value="Elp3/MiaA/NifB-like_rSAM"/>
</dbReference>
<dbReference type="InterPro" id="IPR006463">
    <property type="entry name" value="MiaB_methiolase"/>
</dbReference>
<comment type="cofactor">
    <cofactor evidence="13">
        <name>[4Fe-4S] cluster</name>
        <dbReference type="ChEBI" id="CHEBI:49883"/>
    </cofactor>
    <text evidence="13">Binds 2 [4Fe-4S] clusters. One cluster is coordinated with 3 cysteines and an exchangeable S-adenosyl-L-methionine.</text>
</comment>
<dbReference type="SUPFAM" id="SSF102114">
    <property type="entry name" value="Radical SAM enzymes"/>
    <property type="match status" value="1"/>
</dbReference>
<evidence type="ECO:0000256" key="12">
    <source>
        <dbReference type="ARBA" id="ARBA00081141"/>
    </source>
</evidence>
<feature type="binding site" evidence="13">
    <location>
        <position position="171"/>
    </location>
    <ligand>
        <name>[4Fe-4S] cluster</name>
        <dbReference type="ChEBI" id="CHEBI:49883"/>
        <label>2</label>
        <note>4Fe-4S-S-AdoMet</note>
    </ligand>
</feature>
<reference evidence="14 15" key="1">
    <citation type="submission" date="2020-02" db="EMBL/GenBank/DDBJ databases">
        <title>Genome analysis of Thermosulfuriphilus ammonigenes ST65T, an anaerobic thermophilic chemolithoautotrophic bacterium isolated from a deep-sea hydrothermal vent.</title>
        <authorList>
            <person name="Slobodkina G."/>
            <person name="Allioux M."/>
            <person name="Merkel A."/>
            <person name="Alain K."/>
            <person name="Jebbar M."/>
            <person name="Slobodkin A."/>
        </authorList>
    </citation>
    <scope>NUCLEOTIDE SEQUENCE [LARGE SCALE GENOMIC DNA]</scope>
    <source>
        <strain evidence="14 15">ST65</strain>
    </source>
</reference>
<sequence>MKRQEAPSVAQRRVFIRTFGCQMNEYDSRRMLESLRPEYTPVSAPEDADLIILNTCSVREKAEVKVYSLAGRLKHLKRRRPDLIIAVCGCVAQQEGQRLVERMPHIDIVLGPQGIYRLREALAKVRAGEGPVVDTDIRDDFCLPSALSPEVKAVKAFVTIMQGCNNYCSYCVVPYVRGPEISRRPGEILAEIRALVSQGVREVTLLGQNVNSYGKRQPGFPTFAQLLERVAQIDGLWRLRFTTSHPKDLSPELMRAFVEIPILCEHLHLPVQSGSDRILAAMNRGYRREDYLKKVERLRELVPEIALTTDIIVGFPGEREEDFQATLDLLKEVEFDEIFSFKYSDRPFARARSFPDKVPEEVKEERLATVHNLQLEISRRRYRRLVGQEVEVLVEGRGKSDPRQWTGRTRQNTVVNFYGGQDLTGKLVKVLVEEACQHSVRGRLVGTLH</sequence>
<keyword evidence="6 13" id="KW-0479">Metal-binding</keyword>
<feature type="binding site" evidence="13">
    <location>
        <position position="21"/>
    </location>
    <ligand>
        <name>[4Fe-4S] cluster</name>
        <dbReference type="ChEBI" id="CHEBI:49883"/>
        <label>1</label>
    </ligand>
</feature>
<dbReference type="InterPro" id="IPR020612">
    <property type="entry name" value="Methylthiotransferase_CS"/>
</dbReference>
<dbReference type="NCBIfam" id="TIGR01574">
    <property type="entry name" value="miaB-methiolase"/>
    <property type="match status" value="1"/>
</dbReference>
<evidence type="ECO:0000256" key="8">
    <source>
        <dbReference type="ARBA" id="ARBA00023014"/>
    </source>
</evidence>
<keyword evidence="3 13" id="KW-0963">Cytoplasm</keyword>
<dbReference type="Pfam" id="PF04055">
    <property type="entry name" value="Radical_SAM"/>
    <property type="match status" value="1"/>
</dbReference>
<dbReference type="PROSITE" id="PS01278">
    <property type="entry name" value="MTTASE_RADICAL"/>
    <property type="match status" value="1"/>
</dbReference>
<dbReference type="SFLD" id="SFLDG01082">
    <property type="entry name" value="B12-binding_domain_containing"/>
    <property type="match status" value="1"/>
</dbReference>
<evidence type="ECO:0000256" key="1">
    <source>
        <dbReference type="ARBA" id="ARBA00003234"/>
    </source>
</evidence>
<dbReference type="InterPro" id="IPR005839">
    <property type="entry name" value="Methylthiotransferase"/>
</dbReference>
<accession>A0A6G7PYQ6</accession>
<comment type="function">
    <text evidence="1 13">Catalyzes the methylthiolation of N6-(dimethylallyl)adenosine (i(6)A), leading to the formation of 2-methylthio-N6-(dimethylallyl)adenosine (ms(2)i(6)A) at position 37 in tRNAs that read codons beginning with uridine.</text>
</comment>
<dbReference type="InterPro" id="IPR007197">
    <property type="entry name" value="rSAM"/>
</dbReference>
<comment type="similarity">
    <text evidence="13">Belongs to the methylthiotransferase family. MiaB subfamily.</text>
</comment>
<protein>
    <recommendedName>
        <fullName evidence="10 13">tRNA-2-methylthio-N(6)-dimethylallyladenosine synthase</fullName>
        <ecNumber evidence="9 13">2.8.4.3</ecNumber>
    </recommendedName>
    <alternativeName>
        <fullName evidence="12 13">(Dimethylallyl)adenosine tRNA methylthiotransferase MiaB</fullName>
    </alternativeName>
    <alternativeName>
        <fullName evidence="11 13">tRNA-i(6)A37 methylthiotransferase</fullName>
    </alternativeName>
</protein>
<dbReference type="FunFam" id="3.80.30.20:FF:000001">
    <property type="entry name" value="tRNA-2-methylthio-N(6)-dimethylallyladenosine synthase 2"/>
    <property type="match status" value="1"/>
</dbReference>
<dbReference type="AlphaFoldDB" id="A0A6G7PYQ6"/>
<dbReference type="CDD" id="cd01335">
    <property type="entry name" value="Radical_SAM"/>
    <property type="match status" value="1"/>
</dbReference>
<dbReference type="Pfam" id="PF00919">
    <property type="entry name" value="UPF0004"/>
    <property type="match status" value="1"/>
</dbReference>
<keyword evidence="13" id="KW-0819">tRNA processing</keyword>
<dbReference type="GO" id="GO:0051539">
    <property type="term" value="F:4 iron, 4 sulfur cluster binding"/>
    <property type="evidence" value="ECO:0007669"/>
    <property type="project" value="UniProtKB-UniRule"/>
</dbReference>
<dbReference type="PROSITE" id="PS50926">
    <property type="entry name" value="TRAM"/>
    <property type="match status" value="1"/>
</dbReference>
<evidence type="ECO:0000256" key="2">
    <source>
        <dbReference type="ARBA" id="ARBA00022485"/>
    </source>
</evidence>
<dbReference type="PANTHER" id="PTHR43020:SF2">
    <property type="entry name" value="MITOCHONDRIAL TRNA METHYLTHIOTRANSFERASE CDK5RAP1"/>
    <property type="match status" value="1"/>
</dbReference>
<evidence type="ECO:0000256" key="7">
    <source>
        <dbReference type="ARBA" id="ARBA00023004"/>
    </source>
</evidence>
<dbReference type="InterPro" id="IPR002792">
    <property type="entry name" value="TRAM_dom"/>
</dbReference>
<dbReference type="GO" id="GO:0046872">
    <property type="term" value="F:metal ion binding"/>
    <property type="evidence" value="ECO:0007669"/>
    <property type="project" value="UniProtKB-KW"/>
</dbReference>
<proteinExistence type="inferred from homology"/>
<evidence type="ECO:0000256" key="13">
    <source>
        <dbReference type="HAMAP-Rule" id="MF_01864"/>
    </source>
</evidence>
<dbReference type="HAMAP" id="MF_01864">
    <property type="entry name" value="tRNA_metthiotr_MiaB"/>
    <property type="match status" value="1"/>
</dbReference>
<keyword evidence="4 13" id="KW-0808">Transferase</keyword>
<comment type="subcellular location">
    <subcellularLocation>
        <location evidence="13">Cytoplasm</location>
    </subcellularLocation>
</comment>
<evidence type="ECO:0000256" key="3">
    <source>
        <dbReference type="ARBA" id="ARBA00022490"/>
    </source>
</evidence>
<dbReference type="Pfam" id="PF01938">
    <property type="entry name" value="TRAM"/>
    <property type="match status" value="1"/>
</dbReference>
<dbReference type="SFLD" id="SFLDF00273">
    <property type="entry name" value="(dimethylallyl)adenosine_tRNA"/>
    <property type="match status" value="1"/>
</dbReference>
<dbReference type="RefSeq" id="WP_166033040.1">
    <property type="nucleotide sequence ID" value="NZ_CP048877.1"/>
</dbReference>